<accession>A0AAD7UDZ8</accession>
<dbReference type="InterPro" id="IPR020471">
    <property type="entry name" value="AKR"/>
</dbReference>
<dbReference type="EMBL" id="JAQMWT010000388">
    <property type="protein sequence ID" value="KAJ8602257.1"/>
    <property type="molecule type" value="Genomic_DNA"/>
</dbReference>
<evidence type="ECO:0000259" key="2">
    <source>
        <dbReference type="Pfam" id="PF00248"/>
    </source>
</evidence>
<comment type="caution">
    <text evidence="3">The sequence shown here is derived from an EMBL/GenBank/DDBJ whole genome shotgun (WGS) entry which is preliminary data.</text>
</comment>
<dbReference type="AlphaFoldDB" id="A0AAD7UDZ8"/>
<reference evidence="3" key="1">
    <citation type="submission" date="2023-01" db="EMBL/GenBank/DDBJ databases">
        <title>Metagenome sequencing of chrysophaentin producing Chrysophaeum taylorii.</title>
        <authorList>
            <person name="Davison J."/>
            <person name="Bewley C."/>
        </authorList>
    </citation>
    <scope>NUCLEOTIDE SEQUENCE</scope>
    <source>
        <strain evidence="3">NIES-1699</strain>
    </source>
</reference>
<evidence type="ECO:0000313" key="4">
    <source>
        <dbReference type="Proteomes" id="UP001230188"/>
    </source>
</evidence>
<dbReference type="InterPro" id="IPR036812">
    <property type="entry name" value="NAD(P)_OxRdtase_dom_sf"/>
</dbReference>
<dbReference type="CDD" id="cd19071">
    <property type="entry name" value="AKR_AKR1-5-like"/>
    <property type="match status" value="1"/>
</dbReference>
<evidence type="ECO:0000256" key="1">
    <source>
        <dbReference type="SAM" id="MobiDB-lite"/>
    </source>
</evidence>
<feature type="domain" description="NADP-dependent oxidoreductase" evidence="2">
    <location>
        <begin position="400"/>
        <end position="655"/>
    </location>
</feature>
<proteinExistence type="predicted"/>
<dbReference type="PANTHER" id="PTHR43827:SF8">
    <property type="entry name" value="ALDO_KETO REDUCTASE FAMILY PROTEIN"/>
    <property type="match status" value="1"/>
</dbReference>
<name>A0AAD7UDZ8_9STRA</name>
<feature type="region of interest" description="Disordered" evidence="1">
    <location>
        <begin position="36"/>
        <end position="57"/>
    </location>
</feature>
<keyword evidence="4" id="KW-1185">Reference proteome</keyword>
<protein>
    <recommendedName>
        <fullName evidence="2">NADP-dependent oxidoreductase domain-containing protein</fullName>
    </recommendedName>
</protein>
<dbReference type="PRINTS" id="PR00069">
    <property type="entry name" value="ALDKETRDTASE"/>
</dbReference>
<dbReference type="Proteomes" id="UP001230188">
    <property type="component" value="Unassembled WGS sequence"/>
</dbReference>
<dbReference type="InterPro" id="IPR023210">
    <property type="entry name" value="NADP_OxRdtase_dom"/>
</dbReference>
<feature type="region of interest" description="Disordered" evidence="1">
    <location>
        <begin position="1"/>
        <end position="22"/>
    </location>
</feature>
<sequence length="659" mass="72207">MARLESRGDVSSDFSGAMRQALAAKEQAETDLAEAVAASALEGDDASSSLESAREAHHKAEERVARLIEEASLYAARTRELTGALEHAHTEVAETRRRAEAAEAEIASSREATVVARRRENEAVAAAEKARLRCREAVETEEAAVSASLEAERRAAASDDRAAAASAAASATSATVVVARERCDREAEFARASVAKAHETISEVRRAADLELGEARRDTEVHRQRRLAARTELLSIAKALETARGDARSTEQAAREQLVPRLLRHSQVLSRLVERAVKIGRDLGAKEDALLSTNSAEPSTGAMPAKYLGELADEIQRIDSGFELLRQTFDVGRGLGVCCVLSCLLGAFGQLSTRRGLKVAAAARLRGGGPRPRTFAAAVQQQQLMSPPRELPFLYGTAWKKEATTELVVLAVKSGFVGIDTACQPKHYREDLVGKALDILEEDGIPREAIWLQTKFTPFPGQDPNDVPYDPSAPLETQVEQSIAKSLDNLKTSHIDSLVLHSPLRRFEDTLTVWRTFERAVDKGLVRQLGVSNCYDIRVFREIYDRAKHKPKVLQNRFYDKSGFDRDLRAFCKTHGVVYQTFWTLTANGSALRSRPIRAAAARLGATPPQILFAWLISQGHQPLTGTKSQKHMKQDLLAPALELTPTELRDIASLFDGD</sequence>
<feature type="compositionally biased region" description="Basic and acidic residues" evidence="1">
    <location>
        <begin position="1"/>
        <end position="10"/>
    </location>
</feature>
<evidence type="ECO:0000313" key="3">
    <source>
        <dbReference type="EMBL" id="KAJ8602257.1"/>
    </source>
</evidence>
<gene>
    <name evidence="3" type="ORF">CTAYLR_003637</name>
</gene>
<dbReference type="GO" id="GO:0016491">
    <property type="term" value="F:oxidoreductase activity"/>
    <property type="evidence" value="ECO:0007669"/>
    <property type="project" value="InterPro"/>
</dbReference>
<dbReference type="Pfam" id="PF00248">
    <property type="entry name" value="Aldo_ket_red"/>
    <property type="match status" value="1"/>
</dbReference>
<dbReference type="Gene3D" id="3.20.20.100">
    <property type="entry name" value="NADP-dependent oxidoreductase domain"/>
    <property type="match status" value="1"/>
</dbReference>
<organism evidence="3 4">
    <name type="scientific">Chrysophaeum taylorii</name>
    <dbReference type="NCBI Taxonomy" id="2483200"/>
    <lineage>
        <taxon>Eukaryota</taxon>
        <taxon>Sar</taxon>
        <taxon>Stramenopiles</taxon>
        <taxon>Ochrophyta</taxon>
        <taxon>Pelagophyceae</taxon>
        <taxon>Pelagomonadales</taxon>
        <taxon>Pelagomonadaceae</taxon>
        <taxon>Chrysophaeum</taxon>
    </lineage>
</organism>
<dbReference type="SUPFAM" id="SSF51430">
    <property type="entry name" value="NAD(P)-linked oxidoreductase"/>
    <property type="match status" value="1"/>
</dbReference>
<dbReference type="PANTHER" id="PTHR43827">
    <property type="entry name" value="2,5-DIKETO-D-GLUCONIC ACID REDUCTASE"/>
    <property type="match status" value="1"/>
</dbReference>